<dbReference type="GeneID" id="128310962"/>
<keyword evidence="2" id="KW-1185">Reference proteome</keyword>
<name>A0ABM3Q7L5_ACIJB</name>
<dbReference type="RefSeq" id="XP_053079896.1">
    <property type="nucleotide sequence ID" value="XM_053223921.1"/>
</dbReference>
<protein>
    <submittedName>
        <fullName evidence="3">Uncharacterized protein LOC128310962</fullName>
    </submittedName>
</protein>
<reference evidence="3" key="1">
    <citation type="submission" date="2025-08" db="UniProtKB">
        <authorList>
            <consortium name="RefSeq"/>
        </authorList>
    </citation>
    <scope>IDENTIFICATION</scope>
    <source>
        <tissue evidence="3">Blood</tissue>
    </source>
</reference>
<organism evidence="2 3">
    <name type="scientific">Acinonyx jubatus</name>
    <name type="common">Cheetah</name>
    <dbReference type="NCBI Taxonomy" id="32536"/>
    <lineage>
        <taxon>Eukaryota</taxon>
        <taxon>Metazoa</taxon>
        <taxon>Chordata</taxon>
        <taxon>Craniata</taxon>
        <taxon>Vertebrata</taxon>
        <taxon>Euteleostomi</taxon>
        <taxon>Mammalia</taxon>
        <taxon>Eutheria</taxon>
        <taxon>Laurasiatheria</taxon>
        <taxon>Carnivora</taxon>
        <taxon>Feliformia</taxon>
        <taxon>Felidae</taxon>
        <taxon>Felinae</taxon>
        <taxon>Acinonyx</taxon>
    </lineage>
</organism>
<dbReference type="Proteomes" id="UP001652583">
    <property type="component" value="Chromosome B3"/>
</dbReference>
<sequence length="209" mass="23624">MVGDSFCLKKFGDSKLEWLTLNTFLKSTATSESSPLLCSPVLQQDHDHCPKSSAVGVEVHLSFMRMFDTLRSFLMHAFGISSASTWCDEKTERPQNSGQAQVNLFSETEKWSISRTKMKSLYTEPGRGEHNPPDQKPVHHLPPARPSGYWCHRPSRNLRWALITCPSSPPKLLTLLSASDWQPNKLLLPSQRGLKLCTPWKERSTITES</sequence>
<accession>A0ABM3Q7L5</accession>
<proteinExistence type="predicted"/>
<feature type="region of interest" description="Disordered" evidence="1">
    <location>
        <begin position="122"/>
        <end position="141"/>
    </location>
</feature>
<gene>
    <name evidence="3" type="primary">LOC128310962</name>
</gene>
<evidence type="ECO:0000256" key="1">
    <source>
        <dbReference type="SAM" id="MobiDB-lite"/>
    </source>
</evidence>
<evidence type="ECO:0000313" key="2">
    <source>
        <dbReference type="Proteomes" id="UP001652583"/>
    </source>
</evidence>
<evidence type="ECO:0000313" key="3">
    <source>
        <dbReference type="RefSeq" id="XP_053079896.1"/>
    </source>
</evidence>
<feature type="compositionally biased region" description="Basic and acidic residues" evidence="1">
    <location>
        <begin position="126"/>
        <end position="137"/>
    </location>
</feature>